<organism evidence="1">
    <name type="scientific">Rhizophora mucronata</name>
    <name type="common">Asiatic mangrove</name>
    <dbReference type="NCBI Taxonomy" id="61149"/>
    <lineage>
        <taxon>Eukaryota</taxon>
        <taxon>Viridiplantae</taxon>
        <taxon>Streptophyta</taxon>
        <taxon>Embryophyta</taxon>
        <taxon>Tracheophyta</taxon>
        <taxon>Spermatophyta</taxon>
        <taxon>Magnoliopsida</taxon>
        <taxon>eudicotyledons</taxon>
        <taxon>Gunneridae</taxon>
        <taxon>Pentapetalae</taxon>
        <taxon>rosids</taxon>
        <taxon>fabids</taxon>
        <taxon>Malpighiales</taxon>
        <taxon>Rhizophoraceae</taxon>
        <taxon>Rhizophora</taxon>
    </lineage>
</organism>
<protein>
    <submittedName>
        <fullName evidence="1">Uncharacterized protein</fullName>
    </submittedName>
</protein>
<evidence type="ECO:0000313" key="1">
    <source>
        <dbReference type="EMBL" id="MBX43372.1"/>
    </source>
</evidence>
<dbReference type="EMBL" id="GGEC01062888">
    <property type="protein sequence ID" value="MBX43372.1"/>
    <property type="molecule type" value="Transcribed_RNA"/>
</dbReference>
<accession>A0A2P2NLJ9</accession>
<dbReference type="AlphaFoldDB" id="A0A2P2NLJ9"/>
<sequence length="42" mass="4655">MARCNPSISPVMFSSNFSPKHMQTWQAKDGVAKMVGNRNGFP</sequence>
<proteinExistence type="predicted"/>
<name>A0A2P2NLJ9_RHIMU</name>
<reference evidence="1" key="1">
    <citation type="submission" date="2018-02" db="EMBL/GenBank/DDBJ databases">
        <title>Rhizophora mucronata_Transcriptome.</title>
        <authorList>
            <person name="Meera S.P."/>
            <person name="Sreeshan A."/>
            <person name="Augustine A."/>
        </authorList>
    </citation>
    <scope>NUCLEOTIDE SEQUENCE</scope>
    <source>
        <tissue evidence="1">Leaf</tissue>
    </source>
</reference>